<evidence type="ECO:0000256" key="1">
    <source>
        <dbReference type="SAM" id="Phobius"/>
    </source>
</evidence>
<proteinExistence type="predicted"/>
<feature type="transmembrane region" description="Helical" evidence="1">
    <location>
        <begin position="39"/>
        <end position="59"/>
    </location>
</feature>
<protein>
    <recommendedName>
        <fullName evidence="4">QacE</fullName>
    </recommendedName>
</protein>
<keyword evidence="1" id="KW-1133">Transmembrane helix</keyword>
<organism evidence="2 3">
    <name type="scientific">Mesorhizobium plurifarium</name>
    <dbReference type="NCBI Taxonomy" id="69974"/>
    <lineage>
        <taxon>Bacteria</taxon>
        <taxon>Pseudomonadati</taxon>
        <taxon>Pseudomonadota</taxon>
        <taxon>Alphaproteobacteria</taxon>
        <taxon>Hyphomicrobiales</taxon>
        <taxon>Phyllobacteriaceae</taxon>
        <taxon>Mesorhizobium</taxon>
    </lineage>
</organism>
<reference evidence="3" key="1">
    <citation type="submission" date="2014-08" db="EMBL/GenBank/DDBJ databases">
        <authorList>
            <person name="Edwards T."/>
        </authorList>
    </citation>
    <scope>NUCLEOTIDE SEQUENCE [LARGE SCALE GENOMIC DNA]</scope>
</reference>
<keyword evidence="1" id="KW-0812">Transmembrane</keyword>
<evidence type="ECO:0008006" key="4">
    <source>
        <dbReference type="Google" id="ProtNLM"/>
    </source>
</evidence>
<evidence type="ECO:0000313" key="3">
    <source>
        <dbReference type="Proteomes" id="UP000182888"/>
    </source>
</evidence>
<evidence type="ECO:0000313" key="2">
    <source>
        <dbReference type="EMBL" id="CDX59996.1"/>
    </source>
</evidence>
<sequence length="122" mass="12759">MAEEVYFRHGDVTIGPTMAHFGSTSYPIANIGSVSIKDIGRGGGAGFGVIMAIIGLVVLIESKPLVGLVLLTLGVVLFLGAKPKAALVLKTSSGDVQAMESTEKQVIADTKAAIERAFMNRR</sequence>
<dbReference type="Proteomes" id="UP000182888">
    <property type="component" value="Unassembled WGS sequence"/>
</dbReference>
<dbReference type="EMBL" id="CCND01000023">
    <property type="protein sequence ID" value="CDX59996.1"/>
    <property type="molecule type" value="Genomic_DNA"/>
</dbReference>
<keyword evidence="1" id="KW-0472">Membrane</keyword>
<dbReference type="Pfam" id="PF19744">
    <property type="entry name" value="DUF6232"/>
    <property type="match status" value="1"/>
</dbReference>
<dbReference type="InterPro" id="IPR045629">
    <property type="entry name" value="DUF6232"/>
</dbReference>
<gene>
    <name evidence="2" type="ORF">MPL1032_30002</name>
</gene>
<dbReference type="AlphaFoldDB" id="A0A0K2W2E6"/>
<accession>A0A0K2W2E6</accession>
<feature type="transmembrane region" description="Helical" evidence="1">
    <location>
        <begin position="65"/>
        <end position="81"/>
    </location>
</feature>
<name>A0A0K2W2E6_MESPL</name>